<reference evidence="1" key="1">
    <citation type="submission" date="2014-09" db="EMBL/GenBank/DDBJ databases">
        <authorList>
            <person name="Magalhaes I.L.F."/>
            <person name="Oliveira U."/>
            <person name="Santos F.R."/>
            <person name="Vidigal T.H.D.A."/>
            <person name="Brescovit A.D."/>
            <person name="Santos A.J."/>
        </authorList>
    </citation>
    <scope>NUCLEOTIDE SEQUENCE</scope>
    <source>
        <tissue evidence="1">Shoot tissue taken approximately 20 cm above the soil surface</tissue>
    </source>
</reference>
<dbReference type="AlphaFoldDB" id="A0A0A8ZYA5"/>
<proteinExistence type="predicted"/>
<reference evidence="1" key="2">
    <citation type="journal article" date="2015" name="Data Brief">
        <title>Shoot transcriptome of the giant reed, Arundo donax.</title>
        <authorList>
            <person name="Barrero R.A."/>
            <person name="Guerrero F.D."/>
            <person name="Moolhuijzen P."/>
            <person name="Goolsby J.A."/>
            <person name="Tidwell J."/>
            <person name="Bellgard S.E."/>
            <person name="Bellgard M.I."/>
        </authorList>
    </citation>
    <scope>NUCLEOTIDE SEQUENCE</scope>
    <source>
        <tissue evidence="1">Shoot tissue taken approximately 20 cm above the soil surface</tissue>
    </source>
</reference>
<name>A0A0A8ZYA5_ARUDO</name>
<accession>A0A0A8ZYA5</accession>
<sequence length="23" mass="2644">MKFKVLVDPSFLLSSWTASLLNF</sequence>
<organism evidence="1">
    <name type="scientific">Arundo donax</name>
    <name type="common">Giant reed</name>
    <name type="synonym">Donax arundinaceus</name>
    <dbReference type="NCBI Taxonomy" id="35708"/>
    <lineage>
        <taxon>Eukaryota</taxon>
        <taxon>Viridiplantae</taxon>
        <taxon>Streptophyta</taxon>
        <taxon>Embryophyta</taxon>
        <taxon>Tracheophyta</taxon>
        <taxon>Spermatophyta</taxon>
        <taxon>Magnoliopsida</taxon>
        <taxon>Liliopsida</taxon>
        <taxon>Poales</taxon>
        <taxon>Poaceae</taxon>
        <taxon>PACMAD clade</taxon>
        <taxon>Arundinoideae</taxon>
        <taxon>Arundineae</taxon>
        <taxon>Arundo</taxon>
    </lineage>
</organism>
<protein>
    <submittedName>
        <fullName evidence="1">Uncharacterized protein</fullName>
    </submittedName>
</protein>
<evidence type="ECO:0000313" key="1">
    <source>
        <dbReference type="EMBL" id="JAD43816.1"/>
    </source>
</evidence>
<dbReference type="EMBL" id="GBRH01254079">
    <property type="protein sequence ID" value="JAD43816.1"/>
    <property type="molecule type" value="Transcribed_RNA"/>
</dbReference>